<evidence type="ECO:0000256" key="1">
    <source>
        <dbReference type="SAM" id="MobiDB-lite"/>
    </source>
</evidence>
<name>A0ABN7S0E3_OIKDI</name>
<dbReference type="Proteomes" id="UP001158576">
    <property type="component" value="Chromosome PAR"/>
</dbReference>
<evidence type="ECO:0000313" key="3">
    <source>
        <dbReference type="Proteomes" id="UP001158576"/>
    </source>
</evidence>
<accession>A0ABN7S0E3</accession>
<organism evidence="2 3">
    <name type="scientific">Oikopleura dioica</name>
    <name type="common">Tunicate</name>
    <dbReference type="NCBI Taxonomy" id="34765"/>
    <lineage>
        <taxon>Eukaryota</taxon>
        <taxon>Metazoa</taxon>
        <taxon>Chordata</taxon>
        <taxon>Tunicata</taxon>
        <taxon>Appendicularia</taxon>
        <taxon>Copelata</taxon>
        <taxon>Oikopleuridae</taxon>
        <taxon>Oikopleura</taxon>
    </lineage>
</organism>
<evidence type="ECO:0000313" key="2">
    <source>
        <dbReference type="EMBL" id="CAG5086107.1"/>
    </source>
</evidence>
<sequence length="327" mass="37894">MGNESAKFKPQPIEIRETSPASDKNGEINYNSIMNLNNTSYVEWFEQQKEYWMPWPEPVFYKLFLDPEGRNASISATRVEIWSRNFFSEEVFSIFRGKYIGGKTDKPGNMFLFDIMKSGWEDAALESGNSEINFDIVMSHAPLMRTCITLYSYVELQQRYLEYKGFQGSINVTMRFAHPSSWDVHNYEAKAALIGAMQRLEGVGISIYVMDTVEIMDEKFRSAMDKRSKWTGDGKKPPPKTHRSGAGNRPMTKYRHLKERNHDDRVQRFGSQMSLGSQFEESFSPETPKIRKTLRGTDNYAEWVNAKFEDLLYGDNDSIKENVSYCH</sequence>
<keyword evidence="3" id="KW-1185">Reference proteome</keyword>
<feature type="region of interest" description="Disordered" evidence="1">
    <location>
        <begin position="1"/>
        <end position="22"/>
    </location>
</feature>
<feature type="compositionally biased region" description="Basic and acidic residues" evidence="1">
    <location>
        <begin position="226"/>
        <end position="236"/>
    </location>
</feature>
<reference evidence="2 3" key="1">
    <citation type="submission" date="2021-04" db="EMBL/GenBank/DDBJ databases">
        <authorList>
            <person name="Bliznina A."/>
        </authorList>
    </citation>
    <scope>NUCLEOTIDE SEQUENCE [LARGE SCALE GENOMIC DNA]</scope>
</reference>
<feature type="region of interest" description="Disordered" evidence="1">
    <location>
        <begin position="226"/>
        <end position="266"/>
    </location>
</feature>
<dbReference type="EMBL" id="OU015568">
    <property type="protein sequence ID" value="CAG5086107.1"/>
    <property type="molecule type" value="Genomic_DNA"/>
</dbReference>
<proteinExistence type="predicted"/>
<gene>
    <name evidence="2" type="ORF">OKIOD_LOCUS2669</name>
</gene>
<protein>
    <submittedName>
        <fullName evidence="2">Oidioi.mRNA.OKI2018_I69.PAR.g11111.t1.cds</fullName>
    </submittedName>
</protein>